<protein>
    <recommendedName>
        <fullName evidence="5">ABC-2 family transporter protein</fullName>
    </recommendedName>
</protein>
<evidence type="ECO:0000256" key="1">
    <source>
        <dbReference type="SAM" id="MobiDB-lite"/>
    </source>
</evidence>
<keyword evidence="2" id="KW-0812">Transmembrane</keyword>
<evidence type="ECO:0008006" key="5">
    <source>
        <dbReference type="Google" id="ProtNLM"/>
    </source>
</evidence>
<keyword evidence="4" id="KW-1185">Reference proteome</keyword>
<sequence>MVRGARCPRVPRSHRRAAPAARQPGTAARLGSSRPLRSVGRMIPTTGTTRHPHAARDPRRTRVTFRRATRSELLKLATLRSTRWTAALVVLAGVGISVMASLVANPLPAGSSPSTADAGTAAVLTTPLLLSQIVVGVLGVLAMGSEYSSGTIRSTLAAVPDRLQALAAKALAVALVAFALGVIPGLAAYLLTLGTRADLGYDGGLASWGVLGPLLGSGAYLAMIALLGLALATLMRSGLAAITAFIGIQLVLPTVVGLLPDLGGVPAYDLLLTTAGRILTGTTGSIAPPPATGLEVAVVAAWLLLPATAAALFFRRRDA</sequence>
<comment type="caution">
    <text evidence="3">The sequence shown here is derived from an EMBL/GenBank/DDBJ whole genome shotgun (WGS) entry which is preliminary data.</text>
</comment>
<keyword evidence="2" id="KW-0472">Membrane</keyword>
<accession>A0ABX9N4A6</accession>
<feature type="transmembrane region" description="Helical" evidence="2">
    <location>
        <begin position="296"/>
        <end position="314"/>
    </location>
</feature>
<feature type="transmembrane region" description="Helical" evidence="2">
    <location>
        <begin position="124"/>
        <end position="145"/>
    </location>
</feature>
<dbReference type="Proteomes" id="UP000265355">
    <property type="component" value="Unassembled WGS sequence"/>
</dbReference>
<evidence type="ECO:0000313" key="3">
    <source>
        <dbReference type="EMBL" id="RII91001.1"/>
    </source>
</evidence>
<feature type="compositionally biased region" description="Low complexity" evidence="1">
    <location>
        <begin position="18"/>
        <end position="29"/>
    </location>
</feature>
<reference evidence="3 4" key="1">
    <citation type="submission" date="2018-08" db="EMBL/GenBank/DDBJ databases">
        <title>Genome Sequence of Clavibacter michiganensis Subspecies type strains, and the Atypical Peach-Colored Strains Isolated from Tomato.</title>
        <authorList>
            <person name="Osdaghi E."/>
            <person name="Portier P."/>
            <person name="Briand M."/>
            <person name="Jacques M.-A."/>
        </authorList>
    </citation>
    <scope>NUCLEOTIDE SEQUENCE [LARGE SCALE GENOMIC DNA]</scope>
    <source>
        <strain evidence="3 4">CFBP 8216</strain>
    </source>
</reference>
<feature type="region of interest" description="Disordered" evidence="1">
    <location>
        <begin position="1"/>
        <end position="59"/>
    </location>
</feature>
<feature type="transmembrane region" description="Helical" evidence="2">
    <location>
        <begin position="166"/>
        <end position="190"/>
    </location>
</feature>
<evidence type="ECO:0000313" key="4">
    <source>
        <dbReference type="Proteomes" id="UP000265355"/>
    </source>
</evidence>
<evidence type="ECO:0000256" key="2">
    <source>
        <dbReference type="SAM" id="Phobius"/>
    </source>
</evidence>
<feature type="transmembrane region" description="Helical" evidence="2">
    <location>
        <begin position="84"/>
        <end position="104"/>
    </location>
</feature>
<feature type="transmembrane region" description="Helical" evidence="2">
    <location>
        <begin position="239"/>
        <end position="259"/>
    </location>
</feature>
<name>A0ABX9N4A6_9MICO</name>
<dbReference type="EMBL" id="QWEE01000185">
    <property type="protein sequence ID" value="RII91001.1"/>
    <property type="molecule type" value="Genomic_DNA"/>
</dbReference>
<organism evidence="3 4">
    <name type="scientific">Clavibacter californiensis</name>
    <dbReference type="NCBI Taxonomy" id="1401995"/>
    <lineage>
        <taxon>Bacteria</taxon>
        <taxon>Bacillati</taxon>
        <taxon>Actinomycetota</taxon>
        <taxon>Actinomycetes</taxon>
        <taxon>Micrococcales</taxon>
        <taxon>Microbacteriaceae</taxon>
        <taxon>Clavibacter</taxon>
    </lineage>
</organism>
<keyword evidence="2" id="KW-1133">Transmembrane helix</keyword>
<gene>
    <name evidence="3" type="ORF">DZF98_10520</name>
</gene>
<feature type="transmembrane region" description="Helical" evidence="2">
    <location>
        <begin position="210"/>
        <end position="232"/>
    </location>
</feature>
<proteinExistence type="predicted"/>